<comment type="caution">
    <text evidence="2">The sequence shown here is derived from an EMBL/GenBank/DDBJ whole genome shotgun (WGS) entry which is preliminary data.</text>
</comment>
<dbReference type="Proteomes" id="UP000544090">
    <property type="component" value="Unassembled WGS sequence"/>
</dbReference>
<name>A0A7X6K798_9MICC</name>
<dbReference type="EMBL" id="JAAZSQ010000024">
    <property type="protein sequence ID" value="NKX56455.1"/>
    <property type="molecule type" value="Genomic_DNA"/>
</dbReference>
<feature type="compositionally biased region" description="Basic and acidic residues" evidence="1">
    <location>
        <begin position="33"/>
        <end position="59"/>
    </location>
</feature>
<keyword evidence="3" id="KW-1185">Reference proteome</keyword>
<evidence type="ECO:0000256" key="1">
    <source>
        <dbReference type="SAM" id="MobiDB-lite"/>
    </source>
</evidence>
<evidence type="ECO:0000313" key="2">
    <source>
        <dbReference type="EMBL" id="NKX56455.1"/>
    </source>
</evidence>
<evidence type="ECO:0000313" key="3">
    <source>
        <dbReference type="Proteomes" id="UP000544090"/>
    </source>
</evidence>
<reference evidence="2 3" key="1">
    <citation type="submission" date="2020-04" db="EMBL/GenBank/DDBJ databases">
        <title>Arthrobacter sp. nov.</title>
        <authorList>
            <person name="Liu S."/>
        </authorList>
    </citation>
    <scope>NUCLEOTIDE SEQUENCE [LARGE SCALE GENOMIC DNA]</scope>
    <source>
        <strain evidence="2 3">E918</strain>
    </source>
</reference>
<dbReference type="AlphaFoldDB" id="A0A7X6K798"/>
<proteinExistence type="predicted"/>
<sequence>MSTESNPRPGTGGEPAGDRAEEALDQALQDENDLAHGGDEAKAEEIEKKAYGDQDKDGEADTPYTQFPG</sequence>
<accession>A0A7X6K798</accession>
<dbReference type="RefSeq" id="WP_168488737.1">
    <property type="nucleotide sequence ID" value="NZ_JAAZSQ010000024.1"/>
</dbReference>
<feature type="region of interest" description="Disordered" evidence="1">
    <location>
        <begin position="1"/>
        <end position="69"/>
    </location>
</feature>
<protein>
    <submittedName>
        <fullName evidence="2">Uncharacterized protein</fullName>
    </submittedName>
</protein>
<organism evidence="2 3">
    <name type="scientific">Arthrobacter mobilis</name>
    <dbReference type="NCBI Taxonomy" id="2724944"/>
    <lineage>
        <taxon>Bacteria</taxon>
        <taxon>Bacillati</taxon>
        <taxon>Actinomycetota</taxon>
        <taxon>Actinomycetes</taxon>
        <taxon>Micrococcales</taxon>
        <taxon>Micrococcaceae</taxon>
        <taxon>Arthrobacter</taxon>
    </lineage>
</organism>
<gene>
    <name evidence="2" type="ORF">HGG74_18375</name>
</gene>